<protein>
    <submittedName>
        <fullName evidence="4">Response regulator</fullName>
    </submittedName>
</protein>
<dbReference type="InterPro" id="IPR050595">
    <property type="entry name" value="Bact_response_regulator"/>
</dbReference>
<keyword evidence="5" id="KW-1185">Reference proteome</keyword>
<dbReference type="InterPro" id="IPR011006">
    <property type="entry name" value="CheY-like_superfamily"/>
</dbReference>
<sequence>MIKFKKSTPNKDARRVLVIDDEPAFTRMVKLNLEGTGDYIVESLNESRKAFEVAKAFKPNIVLLDVVMPEADGGDVAQSLRSRSLTQNIPIIFVSAMVSQEESKKGFYQSGGEHFLAKPVDKDTLCGAIETVLLTLK</sequence>
<dbReference type="PANTHER" id="PTHR44591">
    <property type="entry name" value="STRESS RESPONSE REGULATOR PROTEIN 1"/>
    <property type="match status" value="1"/>
</dbReference>
<reference evidence="4 5" key="1">
    <citation type="submission" date="2023-04" db="EMBL/GenBank/DDBJ databases">
        <title>A novel bacteria isolated from coastal sediment.</title>
        <authorList>
            <person name="Liu X.-J."/>
            <person name="Du Z.-J."/>
        </authorList>
    </citation>
    <scope>NUCLEOTIDE SEQUENCE [LARGE SCALE GENOMIC DNA]</scope>
    <source>
        <strain evidence="4 5">SDUM461003</strain>
    </source>
</reference>
<dbReference type="InterPro" id="IPR001789">
    <property type="entry name" value="Sig_transdc_resp-reg_receiver"/>
</dbReference>
<dbReference type="Proteomes" id="UP001225316">
    <property type="component" value="Unassembled WGS sequence"/>
</dbReference>
<dbReference type="PROSITE" id="PS50110">
    <property type="entry name" value="RESPONSE_REGULATORY"/>
    <property type="match status" value="1"/>
</dbReference>
<accession>A0ABU1ARU6</accession>
<feature type="domain" description="Response regulatory" evidence="3">
    <location>
        <begin position="15"/>
        <end position="133"/>
    </location>
</feature>
<evidence type="ECO:0000313" key="5">
    <source>
        <dbReference type="Proteomes" id="UP001225316"/>
    </source>
</evidence>
<dbReference type="PANTHER" id="PTHR44591:SF3">
    <property type="entry name" value="RESPONSE REGULATORY DOMAIN-CONTAINING PROTEIN"/>
    <property type="match status" value="1"/>
</dbReference>
<dbReference type="EMBL" id="JARXHW010000001">
    <property type="protein sequence ID" value="MDQ8205974.1"/>
    <property type="molecule type" value="Genomic_DNA"/>
</dbReference>
<dbReference type="Gene3D" id="3.40.50.2300">
    <property type="match status" value="1"/>
</dbReference>
<keyword evidence="1 2" id="KW-0597">Phosphoprotein</keyword>
<evidence type="ECO:0000256" key="1">
    <source>
        <dbReference type="ARBA" id="ARBA00022553"/>
    </source>
</evidence>
<feature type="modified residue" description="4-aspartylphosphate" evidence="2">
    <location>
        <position position="65"/>
    </location>
</feature>
<gene>
    <name evidence="4" type="ORF">QEH52_00505</name>
</gene>
<comment type="caution">
    <text evidence="4">The sequence shown here is derived from an EMBL/GenBank/DDBJ whole genome shotgun (WGS) entry which is preliminary data.</text>
</comment>
<dbReference type="SMART" id="SM00448">
    <property type="entry name" value="REC"/>
    <property type="match status" value="1"/>
</dbReference>
<proteinExistence type="predicted"/>
<evidence type="ECO:0000259" key="3">
    <source>
        <dbReference type="PROSITE" id="PS50110"/>
    </source>
</evidence>
<evidence type="ECO:0000256" key="2">
    <source>
        <dbReference type="PROSITE-ProRule" id="PRU00169"/>
    </source>
</evidence>
<dbReference type="SUPFAM" id="SSF52172">
    <property type="entry name" value="CheY-like"/>
    <property type="match status" value="1"/>
</dbReference>
<dbReference type="RefSeq" id="WP_308947944.1">
    <property type="nucleotide sequence ID" value="NZ_JARXHW010000001.1"/>
</dbReference>
<evidence type="ECO:0000313" key="4">
    <source>
        <dbReference type="EMBL" id="MDQ8205974.1"/>
    </source>
</evidence>
<name>A0ABU1ARU6_9BACT</name>
<dbReference type="Pfam" id="PF00072">
    <property type="entry name" value="Response_reg"/>
    <property type="match status" value="1"/>
</dbReference>
<organism evidence="4 5">
    <name type="scientific">Thalassobacterium maritimum</name>
    <dbReference type="NCBI Taxonomy" id="3041265"/>
    <lineage>
        <taxon>Bacteria</taxon>
        <taxon>Pseudomonadati</taxon>
        <taxon>Verrucomicrobiota</taxon>
        <taxon>Opitutia</taxon>
        <taxon>Puniceicoccales</taxon>
        <taxon>Coraliomargaritaceae</taxon>
        <taxon>Thalassobacterium</taxon>
    </lineage>
</organism>